<evidence type="ECO:0000313" key="4">
    <source>
        <dbReference type="EMBL" id="MDM4014873.1"/>
    </source>
</evidence>
<gene>
    <name evidence="4" type="ORF">QTN89_05480</name>
</gene>
<dbReference type="InterPro" id="IPR002372">
    <property type="entry name" value="PQQ_rpt_dom"/>
</dbReference>
<dbReference type="PANTHER" id="PTHR34512:SF30">
    <property type="entry name" value="OUTER MEMBRANE PROTEIN ASSEMBLY FACTOR BAMB"/>
    <property type="match status" value="1"/>
</dbReference>
<dbReference type="InterPro" id="IPR011047">
    <property type="entry name" value="Quinoprotein_ADH-like_sf"/>
</dbReference>
<feature type="compositionally biased region" description="Basic and acidic residues" evidence="1">
    <location>
        <begin position="100"/>
        <end position="117"/>
    </location>
</feature>
<sequence length="468" mass="51046">MMKSLPVLVALLGLATSAIAADRGESWPRWRGPDASGAAENSAPPVSWSETENVRWKIEVPGAGSSTPILLDDRVYVATAIETNRVKEGSQEIPNETEQADSRPSDSEARPEGERRGGRFGGRGGRRGFGRGPAPNKYYQFAVIAYDRKTGSEVWRSVLTEQVPHESGHNTNTFASSSPITDGKHLFVSFGSRGVYALDLQGNKQWEKDLGTMSTRAQFGEGSSPALANNTLVVPFDHEGESFIVALDASSGDERWRQSRDEPTTWATPLITEYNGRYQVITNGTNRVRSYDLDSGDLIWECAGQAQNPIPSPVRYKDNVIVMTGYRGYAIYSIPLSSKGDISDSDQIAWIGDDAAPYVPSPLLYQGQLYFVKSNNGILVSRDAETGEVIIDENRINGIRSIYASPVAANGMVYLTGRDGTTVVIKHGKSMEIVATNELDSEIDASAAIVGNEIYLRGKHHLYCIAKD</sequence>
<dbReference type="Pfam" id="PF13360">
    <property type="entry name" value="PQQ_2"/>
    <property type="match status" value="1"/>
</dbReference>
<evidence type="ECO:0000313" key="5">
    <source>
        <dbReference type="Proteomes" id="UP001239462"/>
    </source>
</evidence>
<comment type="caution">
    <text evidence="4">The sequence shown here is derived from an EMBL/GenBank/DDBJ whole genome shotgun (WGS) entry which is preliminary data.</text>
</comment>
<keyword evidence="5" id="KW-1185">Reference proteome</keyword>
<dbReference type="InterPro" id="IPR015943">
    <property type="entry name" value="WD40/YVTN_repeat-like_dom_sf"/>
</dbReference>
<feature type="signal peptide" evidence="2">
    <location>
        <begin position="1"/>
        <end position="20"/>
    </location>
</feature>
<name>A0ABT7PEU3_9BACT</name>
<feature type="region of interest" description="Disordered" evidence="1">
    <location>
        <begin position="87"/>
        <end position="132"/>
    </location>
</feature>
<evidence type="ECO:0000259" key="3">
    <source>
        <dbReference type="Pfam" id="PF13360"/>
    </source>
</evidence>
<dbReference type="Gene3D" id="2.130.10.10">
    <property type="entry name" value="YVTN repeat-like/Quinoprotein amine dehydrogenase"/>
    <property type="match status" value="2"/>
</dbReference>
<dbReference type="SUPFAM" id="SSF50998">
    <property type="entry name" value="Quinoprotein alcohol dehydrogenase-like"/>
    <property type="match status" value="1"/>
</dbReference>
<feature type="domain" description="Pyrrolo-quinoline quinone repeat" evidence="3">
    <location>
        <begin position="143"/>
        <end position="263"/>
    </location>
</feature>
<organism evidence="4 5">
    <name type="scientific">Roseiconus lacunae</name>
    <dbReference type="NCBI Taxonomy" id="2605694"/>
    <lineage>
        <taxon>Bacteria</taxon>
        <taxon>Pseudomonadati</taxon>
        <taxon>Planctomycetota</taxon>
        <taxon>Planctomycetia</taxon>
        <taxon>Pirellulales</taxon>
        <taxon>Pirellulaceae</taxon>
        <taxon>Roseiconus</taxon>
    </lineage>
</organism>
<evidence type="ECO:0000256" key="2">
    <source>
        <dbReference type="SAM" id="SignalP"/>
    </source>
</evidence>
<keyword evidence="2" id="KW-0732">Signal</keyword>
<dbReference type="EMBL" id="JASZZN010000003">
    <property type="protein sequence ID" value="MDM4014873.1"/>
    <property type="molecule type" value="Genomic_DNA"/>
</dbReference>
<protein>
    <submittedName>
        <fullName evidence="4">PQQ-like beta-propeller repeat protein</fullName>
    </submittedName>
</protein>
<dbReference type="InterPro" id="IPR018391">
    <property type="entry name" value="PQQ_b-propeller_rpt"/>
</dbReference>
<accession>A0ABT7PEU3</accession>
<proteinExistence type="predicted"/>
<dbReference type="Proteomes" id="UP001239462">
    <property type="component" value="Unassembled WGS sequence"/>
</dbReference>
<dbReference type="PANTHER" id="PTHR34512">
    <property type="entry name" value="CELL SURFACE PROTEIN"/>
    <property type="match status" value="1"/>
</dbReference>
<feature type="chain" id="PRO_5047334932" evidence="2">
    <location>
        <begin position="21"/>
        <end position="468"/>
    </location>
</feature>
<evidence type="ECO:0000256" key="1">
    <source>
        <dbReference type="SAM" id="MobiDB-lite"/>
    </source>
</evidence>
<reference evidence="4 5" key="1">
    <citation type="submission" date="2023-06" db="EMBL/GenBank/DDBJ databases">
        <title>Roseiconus lacunae JC819 isolated from Gulf of Mannar region, Tamil Nadu.</title>
        <authorList>
            <person name="Pk S."/>
            <person name="Ch S."/>
            <person name="Ch V.R."/>
        </authorList>
    </citation>
    <scope>NUCLEOTIDE SEQUENCE [LARGE SCALE GENOMIC DNA]</scope>
    <source>
        <strain evidence="4 5">JC819</strain>
    </source>
</reference>
<feature type="region of interest" description="Disordered" evidence="1">
    <location>
        <begin position="25"/>
        <end position="50"/>
    </location>
</feature>
<dbReference type="SMART" id="SM00564">
    <property type="entry name" value="PQQ"/>
    <property type="match status" value="4"/>
</dbReference>